<comment type="caution">
    <text evidence="6">The sequence shown here is derived from an EMBL/GenBank/DDBJ whole genome shotgun (WGS) entry which is preliminary data.</text>
</comment>
<accession>A0ABV7FTS2</accession>
<keyword evidence="2 4" id="KW-0238">DNA-binding</keyword>
<dbReference type="PANTHER" id="PTHR47506:SF1">
    <property type="entry name" value="HTH-TYPE TRANSCRIPTIONAL REGULATOR YJDC"/>
    <property type="match status" value="1"/>
</dbReference>
<protein>
    <submittedName>
        <fullName evidence="6">TetR/AcrR family transcriptional regulator</fullName>
    </submittedName>
</protein>
<keyword evidence="1" id="KW-0805">Transcription regulation</keyword>
<dbReference type="EMBL" id="JBHRSW010000047">
    <property type="protein sequence ID" value="MFC3123073.1"/>
    <property type="molecule type" value="Genomic_DNA"/>
</dbReference>
<sequence length="187" mass="21514">MPRKPKYRLDLVFEYAIPVALKHGYRGCSMQDLLTKTGFNRRAFYLEFGNKQGFYEALTKHYITQYLQPLETHLQQSEHAHSDISNYFLAYEKLIVNKGCLLINLLLEMGKQSKAIQHAGRQHYDRLQQLFISVLERAKEHGQLATSVDIEREALQLSFLTQGFAVSTALEQGKEDIKTVVDALFST</sequence>
<evidence type="ECO:0000259" key="5">
    <source>
        <dbReference type="PROSITE" id="PS50977"/>
    </source>
</evidence>
<dbReference type="SUPFAM" id="SSF48498">
    <property type="entry name" value="Tetracyclin repressor-like, C-terminal domain"/>
    <property type="match status" value="1"/>
</dbReference>
<dbReference type="Pfam" id="PF00440">
    <property type="entry name" value="TetR_N"/>
    <property type="match status" value="1"/>
</dbReference>
<evidence type="ECO:0000256" key="4">
    <source>
        <dbReference type="PROSITE-ProRule" id="PRU00335"/>
    </source>
</evidence>
<dbReference type="InterPro" id="IPR011075">
    <property type="entry name" value="TetR_C"/>
</dbReference>
<feature type="DNA-binding region" description="H-T-H motif" evidence="4">
    <location>
        <begin position="29"/>
        <end position="48"/>
    </location>
</feature>
<dbReference type="PROSITE" id="PS50977">
    <property type="entry name" value="HTH_TETR_2"/>
    <property type="match status" value="1"/>
</dbReference>
<name>A0ABV7FTS2_9ALTE</name>
<evidence type="ECO:0000256" key="2">
    <source>
        <dbReference type="ARBA" id="ARBA00023125"/>
    </source>
</evidence>
<keyword evidence="3" id="KW-0804">Transcription</keyword>
<dbReference type="PANTHER" id="PTHR47506">
    <property type="entry name" value="TRANSCRIPTIONAL REGULATORY PROTEIN"/>
    <property type="match status" value="1"/>
</dbReference>
<gene>
    <name evidence="6" type="ORF">ACFOHL_15735</name>
</gene>
<organism evidence="6 7">
    <name type="scientific">Agaribacter flavus</name>
    <dbReference type="NCBI Taxonomy" id="1902781"/>
    <lineage>
        <taxon>Bacteria</taxon>
        <taxon>Pseudomonadati</taxon>
        <taxon>Pseudomonadota</taxon>
        <taxon>Gammaproteobacteria</taxon>
        <taxon>Alteromonadales</taxon>
        <taxon>Alteromonadaceae</taxon>
        <taxon>Agaribacter</taxon>
    </lineage>
</organism>
<dbReference type="Pfam" id="PF16925">
    <property type="entry name" value="TetR_C_13"/>
    <property type="match status" value="1"/>
</dbReference>
<evidence type="ECO:0000256" key="3">
    <source>
        <dbReference type="ARBA" id="ARBA00023163"/>
    </source>
</evidence>
<proteinExistence type="predicted"/>
<dbReference type="InterPro" id="IPR036271">
    <property type="entry name" value="Tet_transcr_reg_TetR-rel_C_sf"/>
</dbReference>
<dbReference type="InterPro" id="IPR009057">
    <property type="entry name" value="Homeodomain-like_sf"/>
</dbReference>
<keyword evidence="7" id="KW-1185">Reference proteome</keyword>
<dbReference type="Proteomes" id="UP001595478">
    <property type="component" value="Unassembled WGS sequence"/>
</dbReference>
<reference evidence="7" key="1">
    <citation type="journal article" date="2019" name="Int. J. Syst. Evol. Microbiol.">
        <title>The Global Catalogue of Microorganisms (GCM) 10K type strain sequencing project: providing services to taxonomists for standard genome sequencing and annotation.</title>
        <authorList>
            <consortium name="The Broad Institute Genomics Platform"/>
            <consortium name="The Broad Institute Genome Sequencing Center for Infectious Disease"/>
            <person name="Wu L."/>
            <person name="Ma J."/>
        </authorList>
    </citation>
    <scope>NUCLEOTIDE SEQUENCE [LARGE SCALE GENOMIC DNA]</scope>
    <source>
        <strain evidence="7">KCTC 52473</strain>
    </source>
</reference>
<feature type="domain" description="HTH tetR-type" evidence="5">
    <location>
        <begin position="6"/>
        <end position="66"/>
    </location>
</feature>
<evidence type="ECO:0000313" key="7">
    <source>
        <dbReference type="Proteomes" id="UP001595478"/>
    </source>
</evidence>
<dbReference type="Gene3D" id="1.10.357.10">
    <property type="entry name" value="Tetracycline Repressor, domain 2"/>
    <property type="match status" value="1"/>
</dbReference>
<evidence type="ECO:0000313" key="6">
    <source>
        <dbReference type="EMBL" id="MFC3123073.1"/>
    </source>
</evidence>
<evidence type="ECO:0000256" key="1">
    <source>
        <dbReference type="ARBA" id="ARBA00023015"/>
    </source>
</evidence>
<dbReference type="SUPFAM" id="SSF46689">
    <property type="entry name" value="Homeodomain-like"/>
    <property type="match status" value="1"/>
</dbReference>
<dbReference type="InterPro" id="IPR001647">
    <property type="entry name" value="HTH_TetR"/>
</dbReference>